<organism evidence="6 7">
    <name type="scientific">Paracoccus tibetensis</name>
    <dbReference type="NCBI Taxonomy" id="336292"/>
    <lineage>
        <taxon>Bacteria</taxon>
        <taxon>Pseudomonadati</taxon>
        <taxon>Pseudomonadota</taxon>
        <taxon>Alphaproteobacteria</taxon>
        <taxon>Rhodobacterales</taxon>
        <taxon>Paracoccaceae</taxon>
        <taxon>Paracoccus</taxon>
    </lineage>
</organism>
<dbReference type="AlphaFoldDB" id="A0A1G5IXX7"/>
<dbReference type="PANTHER" id="PTHR30629:SF2">
    <property type="entry name" value="PROPHAGE INTEGRASE INTS-RELATED"/>
    <property type="match status" value="1"/>
</dbReference>
<protein>
    <submittedName>
        <fullName evidence="6">Site-specific recombinase XerD</fullName>
    </submittedName>
</protein>
<evidence type="ECO:0000313" key="6">
    <source>
        <dbReference type="EMBL" id="SCY80926.1"/>
    </source>
</evidence>
<dbReference type="PANTHER" id="PTHR30629">
    <property type="entry name" value="PROPHAGE INTEGRASE"/>
    <property type="match status" value="1"/>
</dbReference>
<keyword evidence="3" id="KW-0238">DNA-binding</keyword>
<evidence type="ECO:0000313" key="7">
    <source>
        <dbReference type="Proteomes" id="UP000199502"/>
    </source>
</evidence>
<dbReference type="Pfam" id="PF13356">
    <property type="entry name" value="Arm-DNA-bind_3"/>
    <property type="match status" value="1"/>
</dbReference>
<dbReference type="InterPro" id="IPR010998">
    <property type="entry name" value="Integrase_recombinase_N"/>
</dbReference>
<dbReference type="InterPro" id="IPR002104">
    <property type="entry name" value="Integrase_catalytic"/>
</dbReference>
<dbReference type="GO" id="GO:0015074">
    <property type="term" value="P:DNA integration"/>
    <property type="evidence" value="ECO:0007669"/>
    <property type="project" value="UniProtKB-KW"/>
</dbReference>
<dbReference type="GO" id="GO:0003677">
    <property type="term" value="F:DNA binding"/>
    <property type="evidence" value="ECO:0007669"/>
    <property type="project" value="UniProtKB-KW"/>
</dbReference>
<sequence length="419" mass="46359">MTEKRLKLTKTSVAALAGEPGKQCLIWDSEIRGFGLRIAPGGAKAYVMQRRVGRQTRRVTIGRADDISAEAARKKATILAAEFASGVDPVEAKQAAVRSALTLRQAMEAYVSAPKKKGIGKGAEKKARTQRDIRVVFQRKFDDWLDKPLTEITEAMVKERHAGLAKASPAQANLAFRYLRAAMNNVMADVDEGQAPIIKANPVTRLNRTNQWADVRPAKGRIPDKEIPAWVEAVKTGLDDLALGSEMRDALLFMLLTGARIGELLGSKADGYPPLRWASVDLRREKVTFPDTKNRLDHELPLPAQLVALLKQRKERAGPQFVFSDDKGRLPADLRPAFRRLATLTGISITAHDLRRTFASTASKLDISTFKVKALTNHISGNDVTADYVEVEFEDLREAMQKIADHMLRIPPEPEAIDD</sequence>
<feature type="domain" description="Tyr recombinase" evidence="5">
    <location>
        <begin position="216"/>
        <end position="401"/>
    </location>
</feature>
<dbReference type="Gene3D" id="1.10.150.130">
    <property type="match status" value="1"/>
</dbReference>
<keyword evidence="2" id="KW-0229">DNA integration</keyword>
<evidence type="ECO:0000256" key="3">
    <source>
        <dbReference type="ARBA" id="ARBA00023125"/>
    </source>
</evidence>
<evidence type="ECO:0000256" key="4">
    <source>
        <dbReference type="ARBA" id="ARBA00023172"/>
    </source>
</evidence>
<dbReference type="Pfam" id="PF00589">
    <property type="entry name" value="Phage_integrase"/>
    <property type="match status" value="1"/>
</dbReference>
<dbReference type="PROSITE" id="PS51898">
    <property type="entry name" value="TYR_RECOMBINASE"/>
    <property type="match status" value="1"/>
</dbReference>
<evidence type="ECO:0000256" key="2">
    <source>
        <dbReference type="ARBA" id="ARBA00022908"/>
    </source>
</evidence>
<dbReference type="InterPro" id="IPR011010">
    <property type="entry name" value="DNA_brk_join_enz"/>
</dbReference>
<dbReference type="RefSeq" id="WP_175453370.1">
    <property type="nucleotide sequence ID" value="NZ_FMVT01000010.1"/>
</dbReference>
<name>A0A1G5IXX7_9RHOB</name>
<dbReference type="InterPro" id="IPR050808">
    <property type="entry name" value="Phage_Integrase"/>
</dbReference>
<dbReference type="InterPro" id="IPR025166">
    <property type="entry name" value="Integrase_DNA_bind_dom"/>
</dbReference>
<dbReference type="SUPFAM" id="SSF56349">
    <property type="entry name" value="DNA breaking-rejoining enzymes"/>
    <property type="match status" value="1"/>
</dbReference>
<dbReference type="Proteomes" id="UP000199502">
    <property type="component" value="Unassembled WGS sequence"/>
</dbReference>
<gene>
    <name evidence="6" type="ORF">SAMN05660710_02859</name>
</gene>
<reference evidence="6 7" key="1">
    <citation type="submission" date="2016-10" db="EMBL/GenBank/DDBJ databases">
        <authorList>
            <person name="de Groot N.N."/>
        </authorList>
    </citation>
    <scope>NUCLEOTIDE SEQUENCE [LARGE SCALE GENOMIC DNA]</scope>
    <source>
        <strain evidence="6 7">CGMCC 1.8925</strain>
    </source>
</reference>
<dbReference type="GO" id="GO:0006310">
    <property type="term" value="P:DNA recombination"/>
    <property type="evidence" value="ECO:0007669"/>
    <property type="project" value="UniProtKB-KW"/>
</dbReference>
<accession>A0A1G5IXX7</accession>
<evidence type="ECO:0000256" key="1">
    <source>
        <dbReference type="ARBA" id="ARBA00008857"/>
    </source>
</evidence>
<dbReference type="InterPro" id="IPR013762">
    <property type="entry name" value="Integrase-like_cat_sf"/>
</dbReference>
<evidence type="ECO:0000259" key="5">
    <source>
        <dbReference type="PROSITE" id="PS51898"/>
    </source>
</evidence>
<comment type="similarity">
    <text evidence="1">Belongs to the 'phage' integrase family.</text>
</comment>
<dbReference type="Gene3D" id="1.10.443.10">
    <property type="entry name" value="Intergrase catalytic core"/>
    <property type="match status" value="1"/>
</dbReference>
<dbReference type="InterPro" id="IPR038488">
    <property type="entry name" value="Integrase_DNA-bd_sf"/>
</dbReference>
<dbReference type="EMBL" id="FMVT01000010">
    <property type="protein sequence ID" value="SCY80926.1"/>
    <property type="molecule type" value="Genomic_DNA"/>
</dbReference>
<keyword evidence="4" id="KW-0233">DNA recombination</keyword>
<keyword evidence="7" id="KW-1185">Reference proteome</keyword>
<dbReference type="Gene3D" id="3.30.160.390">
    <property type="entry name" value="Integrase, DNA-binding domain"/>
    <property type="match status" value="1"/>
</dbReference>
<dbReference type="STRING" id="336292.SAMN05660710_02859"/>
<proteinExistence type="inferred from homology"/>